<dbReference type="AlphaFoldDB" id="W4LRG0"/>
<dbReference type="Proteomes" id="UP000019141">
    <property type="component" value="Unassembled WGS sequence"/>
</dbReference>
<comment type="caution">
    <text evidence="2">The sequence shown here is derived from an EMBL/GenBank/DDBJ whole genome shotgun (WGS) entry which is preliminary data.</text>
</comment>
<protein>
    <recommendedName>
        <fullName evidence="1">DUF4440 domain-containing protein</fullName>
    </recommendedName>
</protein>
<dbReference type="InterPro" id="IPR027843">
    <property type="entry name" value="DUF4440"/>
</dbReference>
<dbReference type="PATRIC" id="fig|1429438.4.peg.2364"/>
<dbReference type="HOGENOM" id="CLU_119560_2_0_7"/>
<dbReference type="Pfam" id="PF14534">
    <property type="entry name" value="DUF4440"/>
    <property type="match status" value="1"/>
</dbReference>
<sequence length="110" mass="12404">MFQPEVRQDAEAVAGLLAEGFVEFGSSGRVYDREATIEALRDEPLMQRSLTQFKTLVLAPGVVLVTYHARRQRLDGRQGPLEGSLRSSIWKLMDGRWQMIFHQGTVARDG</sequence>
<dbReference type="SUPFAM" id="SSF54427">
    <property type="entry name" value="NTF2-like"/>
    <property type="match status" value="1"/>
</dbReference>
<gene>
    <name evidence="2" type="ORF">ETSY1_11720</name>
</gene>
<evidence type="ECO:0000313" key="2">
    <source>
        <dbReference type="EMBL" id="ETX00291.1"/>
    </source>
</evidence>
<dbReference type="InterPro" id="IPR032710">
    <property type="entry name" value="NTF2-like_dom_sf"/>
</dbReference>
<dbReference type="Gene3D" id="3.10.450.50">
    <property type="match status" value="1"/>
</dbReference>
<dbReference type="EMBL" id="AZHW01000355">
    <property type="protein sequence ID" value="ETX00291.1"/>
    <property type="molecule type" value="Genomic_DNA"/>
</dbReference>
<evidence type="ECO:0000313" key="3">
    <source>
        <dbReference type="Proteomes" id="UP000019141"/>
    </source>
</evidence>
<accession>W4LRG0</accession>
<name>W4LRG0_ENTF1</name>
<organism evidence="2 3">
    <name type="scientific">Entotheonella factor</name>
    <dbReference type="NCBI Taxonomy" id="1429438"/>
    <lineage>
        <taxon>Bacteria</taxon>
        <taxon>Pseudomonadati</taxon>
        <taxon>Nitrospinota/Tectimicrobiota group</taxon>
        <taxon>Candidatus Tectimicrobiota</taxon>
        <taxon>Candidatus Entotheonellia</taxon>
        <taxon>Candidatus Entotheonellales</taxon>
        <taxon>Candidatus Entotheonellaceae</taxon>
        <taxon>Candidatus Entotheonella</taxon>
    </lineage>
</organism>
<keyword evidence="3" id="KW-1185">Reference proteome</keyword>
<evidence type="ECO:0000259" key="1">
    <source>
        <dbReference type="Pfam" id="PF14534"/>
    </source>
</evidence>
<reference evidence="2 3" key="1">
    <citation type="journal article" date="2014" name="Nature">
        <title>An environmental bacterial taxon with a large and distinct metabolic repertoire.</title>
        <authorList>
            <person name="Wilson M.C."/>
            <person name="Mori T."/>
            <person name="Ruckert C."/>
            <person name="Uria A.R."/>
            <person name="Helf M.J."/>
            <person name="Takada K."/>
            <person name="Gernert C."/>
            <person name="Steffens U.A."/>
            <person name="Heycke N."/>
            <person name="Schmitt S."/>
            <person name="Rinke C."/>
            <person name="Helfrich E.J."/>
            <person name="Brachmann A.O."/>
            <person name="Gurgui C."/>
            <person name="Wakimoto T."/>
            <person name="Kracht M."/>
            <person name="Crusemann M."/>
            <person name="Hentschel U."/>
            <person name="Abe I."/>
            <person name="Matsunaga S."/>
            <person name="Kalinowski J."/>
            <person name="Takeyama H."/>
            <person name="Piel J."/>
        </authorList>
    </citation>
    <scope>NUCLEOTIDE SEQUENCE [LARGE SCALE GENOMIC DNA]</scope>
    <source>
        <strain evidence="3">TSY1</strain>
    </source>
</reference>
<proteinExistence type="predicted"/>
<feature type="domain" description="DUF4440" evidence="1">
    <location>
        <begin position="2"/>
        <end position="99"/>
    </location>
</feature>